<evidence type="ECO:0000313" key="2">
    <source>
        <dbReference type="EMBL" id="GAA3934866.1"/>
    </source>
</evidence>
<keyword evidence="1" id="KW-0732">Signal</keyword>
<comment type="caution">
    <text evidence="2">The sequence shown here is derived from an EMBL/GenBank/DDBJ whole genome shotgun (WGS) entry which is preliminary data.</text>
</comment>
<gene>
    <name evidence="2" type="ORF">GCM10022229_30740</name>
</gene>
<evidence type="ECO:0008006" key="4">
    <source>
        <dbReference type="Google" id="ProtNLM"/>
    </source>
</evidence>
<dbReference type="EMBL" id="BAAAZU010000041">
    <property type="protein sequence ID" value="GAA3934866.1"/>
    <property type="molecule type" value="Genomic_DNA"/>
</dbReference>
<evidence type="ECO:0000313" key="3">
    <source>
        <dbReference type="Proteomes" id="UP001501727"/>
    </source>
</evidence>
<evidence type="ECO:0000256" key="1">
    <source>
        <dbReference type="SAM" id="SignalP"/>
    </source>
</evidence>
<sequence length="356" mass="38956">MPRLPVLACLIACGLASAAAPAPATVRESTPAAKQAMGASISAQLQGDSRAALRALDAVPADQFGDFAAQYRACMHGRFDRENPPWIDSGIDDPFVRDVLWTYQAYWWRALADPAHRDAQAEALLQRLRALLGPEADGAQDFEALEPVLSAKLLEHGYHALQGLTPPLRELMLWRSEDVREYDVALPEGPQHVTVHLLDDFAAWGWSHYARCGLGSNGGWTTDDAVYAVRPGYPDLDGEKFQVSLLGHEGQHFADKQRWQLEAWELEYRAKLTELALADRTSHDLLEKFGQSHGADSSMPHPYADEQALAAIRRQLGGGDALDLTSVPLHDLQQAAREALLADTRARMASAKPAGG</sequence>
<organism evidence="2 3">
    <name type="scientific">Luteimonas lutimaris</name>
    <dbReference type="NCBI Taxonomy" id="698645"/>
    <lineage>
        <taxon>Bacteria</taxon>
        <taxon>Pseudomonadati</taxon>
        <taxon>Pseudomonadota</taxon>
        <taxon>Gammaproteobacteria</taxon>
        <taxon>Lysobacterales</taxon>
        <taxon>Lysobacteraceae</taxon>
        <taxon>Luteimonas</taxon>
    </lineage>
</organism>
<name>A0ABP7N425_9GAMM</name>
<dbReference type="Proteomes" id="UP001501727">
    <property type="component" value="Unassembled WGS sequence"/>
</dbReference>
<dbReference type="RefSeq" id="WP_344760932.1">
    <property type="nucleotide sequence ID" value="NZ_BAAAZU010000041.1"/>
</dbReference>
<proteinExistence type="predicted"/>
<keyword evidence="3" id="KW-1185">Reference proteome</keyword>
<accession>A0ABP7N425</accession>
<reference evidence="3" key="1">
    <citation type="journal article" date="2019" name="Int. J. Syst. Evol. Microbiol.">
        <title>The Global Catalogue of Microorganisms (GCM) 10K type strain sequencing project: providing services to taxonomists for standard genome sequencing and annotation.</title>
        <authorList>
            <consortium name="The Broad Institute Genomics Platform"/>
            <consortium name="The Broad Institute Genome Sequencing Center for Infectious Disease"/>
            <person name="Wu L."/>
            <person name="Ma J."/>
        </authorList>
    </citation>
    <scope>NUCLEOTIDE SEQUENCE [LARGE SCALE GENOMIC DNA]</scope>
    <source>
        <strain evidence="3">JCM 16916</strain>
    </source>
</reference>
<feature type="chain" id="PRO_5046968467" description="DUF885 domain-containing protein" evidence="1">
    <location>
        <begin position="25"/>
        <end position="356"/>
    </location>
</feature>
<protein>
    <recommendedName>
        <fullName evidence="4">DUF885 domain-containing protein</fullName>
    </recommendedName>
</protein>
<feature type="signal peptide" evidence="1">
    <location>
        <begin position="1"/>
        <end position="24"/>
    </location>
</feature>